<keyword evidence="2" id="KW-0227">DNA damage</keyword>
<feature type="compositionally biased region" description="Pro residues" evidence="4">
    <location>
        <begin position="204"/>
        <end position="220"/>
    </location>
</feature>
<dbReference type="Proteomes" id="UP001211006">
    <property type="component" value="Unassembled WGS sequence"/>
</dbReference>
<feature type="region of interest" description="Disordered" evidence="4">
    <location>
        <begin position="161"/>
        <end position="238"/>
    </location>
</feature>
<reference evidence="6 7" key="1">
    <citation type="journal article" date="2019" name="Nat. Med.">
        <title>A library of human gut bacterial isolates paired with longitudinal multiomics data enables mechanistic microbiome research.</title>
        <authorList>
            <person name="Poyet M."/>
            <person name="Groussin M."/>
            <person name="Gibbons S.M."/>
            <person name="Avila-Pacheco J."/>
            <person name="Jiang X."/>
            <person name="Kearney S.M."/>
            <person name="Perrotta A.R."/>
            <person name="Berdy B."/>
            <person name="Zhao S."/>
            <person name="Lieberman T.D."/>
            <person name="Swanson P.K."/>
            <person name="Smith M."/>
            <person name="Roesemann S."/>
            <person name="Alexander J.E."/>
            <person name="Rich S.A."/>
            <person name="Livny J."/>
            <person name="Vlamakis H."/>
            <person name="Clish C."/>
            <person name="Bullock K."/>
            <person name="Deik A."/>
            <person name="Scott J."/>
            <person name="Pierce K.A."/>
            <person name="Xavier R.J."/>
            <person name="Alm E.J."/>
        </authorList>
    </citation>
    <scope>NUCLEOTIDE SEQUENCE [LARGE SCALE GENOMIC DNA]</scope>
    <source>
        <strain evidence="6 7">BIOML-A5</strain>
    </source>
</reference>
<accession>A0A6I2RER9</accession>
<evidence type="ECO:0000313" key="5">
    <source>
        <dbReference type="EMBL" id="MDB7904924.1"/>
    </source>
</evidence>
<feature type="compositionally biased region" description="Low complexity" evidence="4">
    <location>
        <begin position="188"/>
        <end position="203"/>
    </location>
</feature>
<organism evidence="6 7">
    <name type="scientific">Flavonifractor plautii</name>
    <name type="common">Fusobacterium plautii</name>
    <dbReference type="NCBI Taxonomy" id="292800"/>
    <lineage>
        <taxon>Bacteria</taxon>
        <taxon>Bacillati</taxon>
        <taxon>Bacillota</taxon>
        <taxon>Clostridia</taxon>
        <taxon>Eubacteriales</taxon>
        <taxon>Oscillospiraceae</taxon>
        <taxon>Flavonifractor</taxon>
    </lineage>
</organism>
<evidence type="ECO:0000256" key="4">
    <source>
        <dbReference type="SAM" id="MobiDB-lite"/>
    </source>
</evidence>
<dbReference type="InterPro" id="IPR041247">
    <property type="entry name" value="Rad52_fam"/>
</dbReference>
<keyword evidence="3" id="KW-0234">DNA repair</keyword>
<feature type="compositionally biased region" description="Low complexity" evidence="4">
    <location>
        <begin position="221"/>
        <end position="232"/>
    </location>
</feature>
<dbReference type="EMBL" id="JAQLWO010000002">
    <property type="protein sequence ID" value="MDB7904924.1"/>
    <property type="molecule type" value="Genomic_DNA"/>
</dbReference>
<reference evidence="5" key="2">
    <citation type="submission" date="2023-01" db="EMBL/GenBank/DDBJ databases">
        <title>Human gut microbiome strain richness.</title>
        <authorList>
            <person name="Chen-Liaw A."/>
        </authorList>
    </citation>
    <scope>NUCLEOTIDE SEQUENCE</scope>
    <source>
        <strain evidence="5">2225st1_A6_2225SCRN_200828</strain>
    </source>
</reference>
<dbReference type="AlphaFoldDB" id="A0A6I2RER9"/>
<dbReference type="RefSeq" id="WP_009259468.1">
    <property type="nucleotide sequence ID" value="NZ_BAABZG010000001.1"/>
</dbReference>
<sequence length="321" mass="34904">MWNKSAEELRAALSAPFQSADIEWRISATNSAKTSGLAVPYVTNRAIQTRLDSTVGIDGWHNDFVPWKGESAQLCGISIYFPSQEAWITKWDGADDSDIESVKGGLSDSMKRAAVEWGIGRYLYGMTQKWVSIEQRGKGYVICNDERPTLDAVHDQWVQSLQQKKDHPGEQDKQGHHTRSQSADPNGRPRQQGGQPAPQRQGATPPPQPPQAQPGRPPQQAPQMQGQPSQGQTSASGIPAGCYLVTGAVLKPTMSGNSRTSVQVRDSAGQVFQAYTRGADSRLAPGLILTNANFSTQHSNGVTFYILEAYQILDLGSEQAA</sequence>
<dbReference type="Pfam" id="PF04098">
    <property type="entry name" value="Rad52_Rad22"/>
    <property type="match status" value="2"/>
</dbReference>
<comment type="caution">
    <text evidence="6">The sequence shown here is derived from an EMBL/GenBank/DDBJ whole genome shotgun (WGS) entry which is preliminary data.</text>
</comment>
<protein>
    <submittedName>
        <fullName evidence="5">Rad52/Rad22 family DNA repair protein</fullName>
    </submittedName>
</protein>
<dbReference type="Proteomes" id="UP000429811">
    <property type="component" value="Unassembled WGS sequence"/>
</dbReference>
<evidence type="ECO:0000256" key="2">
    <source>
        <dbReference type="ARBA" id="ARBA00022763"/>
    </source>
</evidence>
<feature type="compositionally biased region" description="Basic and acidic residues" evidence="4">
    <location>
        <begin position="163"/>
        <end position="175"/>
    </location>
</feature>
<dbReference type="EMBL" id="WKPO01000010">
    <property type="protein sequence ID" value="MSB48832.1"/>
    <property type="molecule type" value="Genomic_DNA"/>
</dbReference>
<dbReference type="GeneID" id="89522131"/>
<dbReference type="GO" id="GO:0006281">
    <property type="term" value="P:DNA repair"/>
    <property type="evidence" value="ECO:0007669"/>
    <property type="project" value="UniProtKB-KW"/>
</dbReference>
<evidence type="ECO:0000313" key="6">
    <source>
        <dbReference type="EMBL" id="MSB48832.1"/>
    </source>
</evidence>
<proteinExistence type="inferred from homology"/>
<evidence type="ECO:0000256" key="3">
    <source>
        <dbReference type="ARBA" id="ARBA00023204"/>
    </source>
</evidence>
<comment type="similarity">
    <text evidence="1">Belongs to the RAD52 family.</text>
</comment>
<evidence type="ECO:0000256" key="1">
    <source>
        <dbReference type="ARBA" id="ARBA00006638"/>
    </source>
</evidence>
<gene>
    <name evidence="6" type="ORF">GKE90_08990</name>
    <name evidence="5" type="ORF">PND83_02945</name>
</gene>
<name>A0A6I2RER9_FLAPL</name>
<evidence type="ECO:0000313" key="7">
    <source>
        <dbReference type="Proteomes" id="UP000429811"/>
    </source>
</evidence>